<reference evidence="2 3" key="1">
    <citation type="submission" date="2019-11" db="EMBL/GenBank/DDBJ databases">
        <authorList>
            <person name="Dong K."/>
        </authorList>
    </citation>
    <scope>NUCLEOTIDE SEQUENCE [LARGE SCALE GENOMIC DNA]</scope>
    <source>
        <strain evidence="2 3">NBRC 112902</strain>
    </source>
</reference>
<keyword evidence="3" id="KW-1185">Reference proteome</keyword>
<comment type="caution">
    <text evidence="2">The sequence shown here is derived from an EMBL/GenBank/DDBJ whole genome shotgun (WGS) entry which is preliminary data.</text>
</comment>
<evidence type="ECO:0000313" key="2">
    <source>
        <dbReference type="EMBL" id="MTH60713.1"/>
    </source>
</evidence>
<dbReference type="RefSeq" id="WP_155040645.1">
    <property type="nucleotide sequence ID" value="NZ_JBHGCD010000014.1"/>
</dbReference>
<keyword evidence="1" id="KW-0732">Signal</keyword>
<feature type="signal peptide" evidence="1">
    <location>
        <begin position="1"/>
        <end position="22"/>
    </location>
</feature>
<dbReference type="PANTHER" id="PTHR40590:SF1">
    <property type="entry name" value="CYTOPLASMIC PROTEIN"/>
    <property type="match status" value="1"/>
</dbReference>
<dbReference type="PANTHER" id="PTHR40590">
    <property type="entry name" value="CYTOPLASMIC PROTEIN-RELATED"/>
    <property type="match status" value="1"/>
</dbReference>
<feature type="chain" id="PRO_5032572659" evidence="1">
    <location>
        <begin position="23"/>
        <end position="347"/>
    </location>
</feature>
<dbReference type="Pfam" id="PF01963">
    <property type="entry name" value="TraB_PrgY_gumN"/>
    <property type="match status" value="1"/>
</dbReference>
<dbReference type="InterPro" id="IPR047111">
    <property type="entry name" value="YbaP-like"/>
</dbReference>
<dbReference type="CDD" id="cd14789">
    <property type="entry name" value="Tiki"/>
    <property type="match status" value="1"/>
</dbReference>
<evidence type="ECO:0000313" key="3">
    <source>
        <dbReference type="Proteomes" id="UP000449846"/>
    </source>
</evidence>
<dbReference type="AlphaFoldDB" id="A0A844HKI0"/>
<protein>
    <submittedName>
        <fullName evidence="2">TraB/GumN family protein</fullName>
    </submittedName>
</protein>
<dbReference type="InterPro" id="IPR002816">
    <property type="entry name" value="TraB/PrgY/GumN_fam"/>
</dbReference>
<dbReference type="EMBL" id="WMIG01000009">
    <property type="protein sequence ID" value="MTH60713.1"/>
    <property type="molecule type" value="Genomic_DNA"/>
</dbReference>
<sequence length="347" mass="38247">MRLRHLLTTLALAAGLAAPAWAQECVGRNLFDDLPPGRMEQLQAATRDIPFHRGLFWQATKGDQVVTLIGTYHFNDPRHDATMKRFGPVLDKAATLLVEAGPAEEKRLAGAMTRDPSLIMDAKGPTLPERMSPEDWKSLWTAMEARGMPAVVTSRMRPWYVSVMLGISPCMLQTVRKTGDTGGLDHQLIKRAEKAQVPIHALEPWDTVFKLFAGMTPDEEIDMIRAAMPAAEHADDYAVTLTEAYFSGDSWLIWEFGRFDAYDNSGMSRAEIDQQMRLAQDKLMDQRNRNWIAPIEAAAADAAKQGKGVVAGFGALHLPGRNGVLALLQAKGWTIRPIKSGEEANGG</sequence>
<dbReference type="Proteomes" id="UP000449846">
    <property type="component" value="Unassembled WGS sequence"/>
</dbReference>
<evidence type="ECO:0000256" key="1">
    <source>
        <dbReference type="SAM" id="SignalP"/>
    </source>
</evidence>
<organism evidence="2 3">
    <name type="scientific">Paracoccus litorisediminis</name>
    <dbReference type="NCBI Taxonomy" id="2006130"/>
    <lineage>
        <taxon>Bacteria</taxon>
        <taxon>Pseudomonadati</taxon>
        <taxon>Pseudomonadota</taxon>
        <taxon>Alphaproteobacteria</taxon>
        <taxon>Rhodobacterales</taxon>
        <taxon>Paracoccaceae</taxon>
        <taxon>Paracoccus</taxon>
    </lineage>
</organism>
<gene>
    <name evidence="2" type="ORF">GL300_15975</name>
</gene>
<name>A0A844HKI0_9RHOB</name>
<accession>A0A844HKI0</accession>
<dbReference type="OrthoDB" id="9806326at2"/>
<proteinExistence type="predicted"/>